<dbReference type="PANTHER" id="PTHR43851">
    <property type="match status" value="1"/>
</dbReference>
<name>A0A5J6N255_9PROT</name>
<evidence type="ECO:0000256" key="4">
    <source>
        <dbReference type="ARBA" id="ARBA00022840"/>
    </source>
</evidence>
<proteinExistence type="inferred from homology"/>
<dbReference type="PANTHER" id="PTHR43851:SF3">
    <property type="entry name" value="COENZYME Q8"/>
    <property type="match status" value="1"/>
</dbReference>
<dbReference type="SUPFAM" id="SSF56112">
    <property type="entry name" value="Protein kinase-like (PK-like)"/>
    <property type="match status" value="1"/>
</dbReference>
<protein>
    <submittedName>
        <fullName evidence="6">ABC transporter ATP-binding protein</fullName>
    </submittedName>
</protein>
<sequence length="455" mass="50236">MAERKSKSPERNRLTGRVRRYAKVGTAVGGAAARLAGERFLGLPLDRARHAADLKAALGGLKGPLMKVAQLLSTIPDALPDEYAAELAGLQSNAPSMGWNFVKRRMAAELGPDWQKHFRSFEQEAAAAASLGQVHRALSLDGHRLACKLQYPDMASAVEADIGQLKLILAIYGRYDRAIDSANIHAEIAARLREELDYRREAKHMRLYGEMLGTEKSVHVPVPVPALSTERLLTMSWLEGKPLKAFLAEKPDIAMRNKVALAMFRAWYAPFYGFGVIHGDPHLGNYTVRADGSVNLLDFGCIRVFPPKFVAGVIDLYNALETGNRALAVEAYENWGFEGLTAEIIDVLNRWAAFVYGPLLEDRSRLIQEAGSGSYGREVAEEVHAELRRLGPVKPPREFLLMDRAAVGLGSVFLHLKAEVNWHRLFHGLIADFDVKKLGQRQRQALKAAGLTAAE</sequence>
<dbReference type="InterPro" id="IPR034646">
    <property type="entry name" value="ADCK3_dom"/>
</dbReference>
<evidence type="ECO:0000313" key="6">
    <source>
        <dbReference type="EMBL" id="QEX24058.1"/>
    </source>
</evidence>
<organism evidence="6 7">
    <name type="scientific">Hypericibacter adhaerens</name>
    <dbReference type="NCBI Taxonomy" id="2602016"/>
    <lineage>
        <taxon>Bacteria</taxon>
        <taxon>Pseudomonadati</taxon>
        <taxon>Pseudomonadota</taxon>
        <taxon>Alphaproteobacteria</taxon>
        <taxon>Rhodospirillales</taxon>
        <taxon>Dongiaceae</taxon>
        <taxon>Hypericibacter</taxon>
    </lineage>
</organism>
<dbReference type="Proteomes" id="UP000325797">
    <property type="component" value="Chromosome"/>
</dbReference>
<gene>
    <name evidence="6" type="ORF">FRZ61_39990</name>
</gene>
<dbReference type="GO" id="GO:0016740">
    <property type="term" value="F:transferase activity"/>
    <property type="evidence" value="ECO:0007669"/>
    <property type="project" value="UniProtKB-KW"/>
</dbReference>
<dbReference type="InterPro" id="IPR004147">
    <property type="entry name" value="ABC1_dom"/>
</dbReference>
<dbReference type="GO" id="GO:0005524">
    <property type="term" value="F:ATP binding"/>
    <property type="evidence" value="ECO:0007669"/>
    <property type="project" value="UniProtKB-KW"/>
</dbReference>
<evidence type="ECO:0000256" key="3">
    <source>
        <dbReference type="ARBA" id="ARBA00022741"/>
    </source>
</evidence>
<dbReference type="InterPro" id="IPR011009">
    <property type="entry name" value="Kinase-like_dom_sf"/>
</dbReference>
<evidence type="ECO:0000256" key="2">
    <source>
        <dbReference type="ARBA" id="ARBA00022679"/>
    </source>
</evidence>
<keyword evidence="4 6" id="KW-0067">ATP-binding</keyword>
<dbReference type="CDD" id="cd13970">
    <property type="entry name" value="ABC1_ADCK3"/>
    <property type="match status" value="1"/>
</dbReference>
<evidence type="ECO:0000256" key="1">
    <source>
        <dbReference type="ARBA" id="ARBA00009670"/>
    </source>
</evidence>
<keyword evidence="2" id="KW-0808">Transferase</keyword>
<dbReference type="AlphaFoldDB" id="A0A5J6N255"/>
<comment type="similarity">
    <text evidence="1">Belongs to the protein kinase superfamily. ADCK protein kinase family.</text>
</comment>
<dbReference type="RefSeq" id="WP_151119371.1">
    <property type="nucleotide sequence ID" value="NZ_CP042582.1"/>
</dbReference>
<dbReference type="InterPro" id="IPR051409">
    <property type="entry name" value="Atypical_kinase_ADCK"/>
</dbReference>
<reference evidence="6 7" key="1">
    <citation type="submission" date="2019-08" db="EMBL/GenBank/DDBJ databases">
        <title>Hyperibacter terrae gen. nov., sp. nov. and Hyperibacter viscosus sp. nov., two new members in the family Rhodospirillaceae isolated from the rhizosphere of Hypericum perforatum.</title>
        <authorList>
            <person name="Noviana Z."/>
        </authorList>
    </citation>
    <scope>NUCLEOTIDE SEQUENCE [LARGE SCALE GENOMIC DNA]</scope>
    <source>
        <strain evidence="6 7">R5959</strain>
    </source>
</reference>
<dbReference type="EMBL" id="CP042582">
    <property type="protein sequence ID" value="QEX24058.1"/>
    <property type="molecule type" value="Genomic_DNA"/>
</dbReference>
<accession>A0A5J6N255</accession>
<dbReference type="KEGG" id="hadh:FRZ61_39990"/>
<keyword evidence="7" id="KW-1185">Reference proteome</keyword>
<keyword evidence="3" id="KW-0547">Nucleotide-binding</keyword>
<dbReference type="Pfam" id="PF03109">
    <property type="entry name" value="ABC1"/>
    <property type="match status" value="1"/>
</dbReference>
<evidence type="ECO:0000259" key="5">
    <source>
        <dbReference type="Pfam" id="PF03109"/>
    </source>
</evidence>
<dbReference type="OrthoDB" id="9795390at2"/>
<evidence type="ECO:0000313" key="7">
    <source>
        <dbReference type="Proteomes" id="UP000325797"/>
    </source>
</evidence>
<feature type="domain" description="ABC1 atypical kinase-like" evidence="5">
    <location>
        <begin position="90"/>
        <end position="327"/>
    </location>
</feature>